<protein>
    <recommendedName>
        <fullName evidence="2">Chitin-binding type-2 domain-containing protein</fullName>
    </recommendedName>
</protein>
<feature type="chain" id="PRO_5004716630" description="Chitin-binding type-2 domain-containing protein" evidence="1">
    <location>
        <begin position="17"/>
        <end position="160"/>
    </location>
</feature>
<feature type="domain" description="Chitin-binding type-2" evidence="2">
    <location>
        <begin position="103"/>
        <end position="159"/>
    </location>
</feature>
<dbReference type="GO" id="GO:0008061">
    <property type="term" value="F:chitin binding"/>
    <property type="evidence" value="ECO:0007669"/>
    <property type="project" value="InterPro"/>
</dbReference>
<dbReference type="KEGG" id="lgi:LOTGIDRAFT_157323"/>
<reference evidence="3 4" key="1">
    <citation type="journal article" date="2013" name="Nature">
        <title>Insights into bilaterian evolution from three spiralian genomes.</title>
        <authorList>
            <person name="Simakov O."/>
            <person name="Marletaz F."/>
            <person name="Cho S.J."/>
            <person name="Edsinger-Gonzales E."/>
            <person name="Havlak P."/>
            <person name="Hellsten U."/>
            <person name="Kuo D.H."/>
            <person name="Larsson T."/>
            <person name="Lv J."/>
            <person name="Arendt D."/>
            <person name="Savage R."/>
            <person name="Osoegawa K."/>
            <person name="de Jong P."/>
            <person name="Grimwood J."/>
            <person name="Chapman J.A."/>
            <person name="Shapiro H."/>
            <person name="Aerts A."/>
            <person name="Otillar R.P."/>
            <person name="Terry A.Y."/>
            <person name="Boore J.L."/>
            <person name="Grigoriev I.V."/>
            <person name="Lindberg D.R."/>
            <person name="Seaver E.C."/>
            <person name="Weisblat D.A."/>
            <person name="Putnam N.H."/>
            <person name="Rokhsar D.S."/>
        </authorList>
    </citation>
    <scope>NUCLEOTIDE SEQUENCE [LARGE SCALE GENOMIC DNA]</scope>
</reference>
<name>V4B418_LOTGI</name>
<dbReference type="GO" id="GO:0005576">
    <property type="term" value="C:extracellular region"/>
    <property type="evidence" value="ECO:0007669"/>
    <property type="project" value="InterPro"/>
</dbReference>
<dbReference type="SUPFAM" id="SSF57625">
    <property type="entry name" value="Invertebrate chitin-binding proteins"/>
    <property type="match status" value="2"/>
</dbReference>
<dbReference type="OMA" id="CASSCIG"/>
<dbReference type="AlphaFoldDB" id="V4B418"/>
<dbReference type="InterPro" id="IPR002557">
    <property type="entry name" value="Chitin-bd_dom"/>
</dbReference>
<dbReference type="GeneID" id="20237336"/>
<dbReference type="CTD" id="20237336"/>
<dbReference type="HOGENOM" id="CLU_1654108_0_0_1"/>
<feature type="signal peptide" evidence="1">
    <location>
        <begin position="1"/>
        <end position="16"/>
    </location>
</feature>
<proteinExistence type="predicted"/>
<organism evidence="3 4">
    <name type="scientific">Lottia gigantea</name>
    <name type="common">Giant owl limpet</name>
    <dbReference type="NCBI Taxonomy" id="225164"/>
    <lineage>
        <taxon>Eukaryota</taxon>
        <taxon>Metazoa</taxon>
        <taxon>Spiralia</taxon>
        <taxon>Lophotrochozoa</taxon>
        <taxon>Mollusca</taxon>
        <taxon>Gastropoda</taxon>
        <taxon>Patellogastropoda</taxon>
        <taxon>Lottioidea</taxon>
        <taxon>Lottiidae</taxon>
        <taxon>Lottia</taxon>
    </lineage>
</organism>
<dbReference type="PROSITE" id="PS50940">
    <property type="entry name" value="CHIT_BIND_II"/>
    <property type="match status" value="2"/>
</dbReference>
<evidence type="ECO:0000256" key="1">
    <source>
        <dbReference type="SAM" id="SignalP"/>
    </source>
</evidence>
<dbReference type="EMBL" id="KB200329">
    <property type="protein sequence ID" value="ESP02171.1"/>
    <property type="molecule type" value="Genomic_DNA"/>
</dbReference>
<feature type="domain" description="Chitin-binding type-2" evidence="2">
    <location>
        <begin position="41"/>
        <end position="98"/>
    </location>
</feature>
<evidence type="ECO:0000259" key="2">
    <source>
        <dbReference type="PROSITE" id="PS50940"/>
    </source>
</evidence>
<dbReference type="Proteomes" id="UP000030746">
    <property type="component" value="Unassembled WGS sequence"/>
</dbReference>
<dbReference type="Pfam" id="PF01607">
    <property type="entry name" value="CBM_14"/>
    <property type="match status" value="2"/>
</dbReference>
<dbReference type="Gene3D" id="2.170.140.10">
    <property type="entry name" value="Chitin binding domain"/>
    <property type="match status" value="2"/>
</dbReference>
<evidence type="ECO:0000313" key="3">
    <source>
        <dbReference type="EMBL" id="ESP02171.1"/>
    </source>
</evidence>
<dbReference type="RefSeq" id="XP_009047329.1">
    <property type="nucleotide sequence ID" value="XM_009049081.1"/>
</dbReference>
<accession>V4B418</accession>
<keyword evidence="4" id="KW-1185">Reference proteome</keyword>
<evidence type="ECO:0000313" key="4">
    <source>
        <dbReference type="Proteomes" id="UP000030746"/>
    </source>
</evidence>
<dbReference type="InterPro" id="IPR036508">
    <property type="entry name" value="Chitin-bd_dom_sf"/>
</dbReference>
<dbReference type="OrthoDB" id="6038829at2759"/>
<gene>
    <name evidence="3" type="ORF">LOTGIDRAFT_157323</name>
</gene>
<sequence>MTVLYGLYLILTCVSASSLYKRVDIDSYRTPTKWGTGPACVINCWGKENGVYQSCDSCKTYITCDRGRLYDNGTCYEDLVWDNNRKKCTFPPSSTCWMNGPCTYDCRDKRDGNYQSCRACDVYVTCVSGKLYPDQPCPQGKVWDQSIRECDLASSTCIQN</sequence>
<keyword evidence="1" id="KW-0732">Signal</keyword>